<dbReference type="InterPro" id="IPR039421">
    <property type="entry name" value="Type_1_exporter"/>
</dbReference>
<dbReference type="InterPro" id="IPR011527">
    <property type="entry name" value="ABC1_TM_dom"/>
</dbReference>
<organism evidence="12 13">
    <name type="scientific">Blastochloris sulfoviridis</name>
    <dbReference type="NCBI Taxonomy" id="50712"/>
    <lineage>
        <taxon>Bacteria</taxon>
        <taxon>Pseudomonadati</taxon>
        <taxon>Pseudomonadota</taxon>
        <taxon>Alphaproteobacteria</taxon>
        <taxon>Hyphomicrobiales</taxon>
        <taxon>Blastochloridaceae</taxon>
        <taxon>Blastochloris</taxon>
    </lineage>
</organism>
<dbReference type="AlphaFoldDB" id="A0A5M6I4A9"/>
<feature type="transmembrane region" description="Helical" evidence="9">
    <location>
        <begin position="192"/>
        <end position="209"/>
    </location>
</feature>
<name>A0A5M6I4A9_9HYPH</name>
<dbReference type="Gene3D" id="1.20.1560.10">
    <property type="entry name" value="ABC transporter type 1, transmembrane domain"/>
    <property type="match status" value="1"/>
</dbReference>
<dbReference type="InterPro" id="IPR027417">
    <property type="entry name" value="P-loop_NTPase"/>
</dbReference>
<dbReference type="PANTHER" id="PTHR24221">
    <property type="entry name" value="ATP-BINDING CASSETTE SUB-FAMILY B"/>
    <property type="match status" value="1"/>
</dbReference>
<dbReference type="Pfam" id="PF00005">
    <property type="entry name" value="ABC_tran"/>
    <property type="match status" value="1"/>
</dbReference>
<dbReference type="Gene3D" id="3.40.50.300">
    <property type="entry name" value="P-loop containing nucleotide triphosphate hydrolases"/>
    <property type="match status" value="1"/>
</dbReference>
<dbReference type="FunFam" id="3.40.50.300:FF:000287">
    <property type="entry name" value="Multidrug ABC transporter ATP-binding protein"/>
    <property type="match status" value="1"/>
</dbReference>
<dbReference type="PROSITE" id="PS50893">
    <property type="entry name" value="ABC_TRANSPORTER_2"/>
    <property type="match status" value="1"/>
</dbReference>
<evidence type="ECO:0000256" key="2">
    <source>
        <dbReference type="ARBA" id="ARBA00005417"/>
    </source>
</evidence>
<dbReference type="GO" id="GO:0016887">
    <property type="term" value="F:ATP hydrolysis activity"/>
    <property type="evidence" value="ECO:0007669"/>
    <property type="project" value="InterPro"/>
</dbReference>
<dbReference type="InterPro" id="IPR036640">
    <property type="entry name" value="ABC1_TM_sf"/>
</dbReference>
<evidence type="ECO:0000256" key="4">
    <source>
        <dbReference type="ARBA" id="ARBA00022692"/>
    </source>
</evidence>
<accession>A0A5M6I4A9</accession>
<dbReference type="InterPro" id="IPR017871">
    <property type="entry name" value="ABC_transporter-like_CS"/>
</dbReference>
<comment type="similarity">
    <text evidence="2">Belongs to the ABC transporter superfamily.</text>
</comment>
<gene>
    <name evidence="12" type="ORF">F1193_03905</name>
</gene>
<evidence type="ECO:0000256" key="8">
    <source>
        <dbReference type="ARBA" id="ARBA00023136"/>
    </source>
</evidence>
<comment type="subcellular location">
    <subcellularLocation>
        <location evidence="1">Cell membrane</location>
        <topology evidence="1">Multi-pass membrane protein</topology>
    </subcellularLocation>
</comment>
<feature type="transmembrane region" description="Helical" evidence="9">
    <location>
        <begin position="71"/>
        <end position="98"/>
    </location>
</feature>
<evidence type="ECO:0000256" key="7">
    <source>
        <dbReference type="ARBA" id="ARBA00022989"/>
    </source>
</evidence>
<evidence type="ECO:0000259" key="11">
    <source>
        <dbReference type="PROSITE" id="PS50929"/>
    </source>
</evidence>
<dbReference type="SMART" id="SM00382">
    <property type="entry name" value="AAA"/>
    <property type="match status" value="1"/>
</dbReference>
<keyword evidence="7 9" id="KW-1133">Transmembrane helix</keyword>
<dbReference type="Pfam" id="PF00664">
    <property type="entry name" value="ABC_membrane"/>
    <property type="match status" value="1"/>
</dbReference>
<dbReference type="PANTHER" id="PTHR24221:SF654">
    <property type="entry name" value="ATP-BINDING CASSETTE SUB-FAMILY B MEMBER 6"/>
    <property type="match status" value="1"/>
</dbReference>
<comment type="caution">
    <text evidence="12">The sequence shown here is derived from an EMBL/GenBank/DDBJ whole genome shotgun (WGS) entry which is preliminary data.</text>
</comment>
<keyword evidence="4 9" id="KW-0812">Transmembrane</keyword>
<feature type="transmembrane region" description="Helical" evidence="9">
    <location>
        <begin position="300"/>
        <end position="322"/>
    </location>
</feature>
<evidence type="ECO:0000256" key="9">
    <source>
        <dbReference type="SAM" id="Phobius"/>
    </source>
</evidence>
<evidence type="ECO:0000313" key="13">
    <source>
        <dbReference type="Proteomes" id="UP000323886"/>
    </source>
</evidence>
<keyword evidence="3" id="KW-0813">Transport</keyword>
<protein>
    <submittedName>
        <fullName evidence="12">ABC transporter ATP-binding protein</fullName>
    </submittedName>
</protein>
<dbReference type="PROSITE" id="PS50929">
    <property type="entry name" value="ABC_TM1F"/>
    <property type="match status" value="1"/>
</dbReference>
<keyword evidence="5" id="KW-0547">Nucleotide-binding</keyword>
<feature type="domain" description="ABC transporter" evidence="10">
    <location>
        <begin position="387"/>
        <end position="620"/>
    </location>
</feature>
<feature type="transmembrane region" description="Helical" evidence="9">
    <location>
        <begin position="328"/>
        <end position="347"/>
    </location>
</feature>
<evidence type="ECO:0000313" key="12">
    <source>
        <dbReference type="EMBL" id="KAA5602639.1"/>
    </source>
</evidence>
<evidence type="ECO:0000256" key="5">
    <source>
        <dbReference type="ARBA" id="ARBA00022741"/>
    </source>
</evidence>
<dbReference type="EMBL" id="VWPL01000005">
    <property type="protein sequence ID" value="KAA5602639.1"/>
    <property type="molecule type" value="Genomic_DNA"/>
</dbReference>
<keyword evidence="13" id="KW-1185">Reference proteome</keyword>
<dbReference type="InterPro" id="IPR003593">
    <property type="entry name" value="AAA+_ATPase"/>
</dbReference>
<evidence type="ECO:0000259" key="10">
    <source>
        <dbReference type="PROSITE" id="PS50893"/>
    </source>
</evidence>
<evidence type="ECO:0000256" key="6">
    <source>
        <dbReference type="ARBA" id="ARBA00022840"/>
    </source>
</evidence>
<dbReference type="GO" id="GO:0005524">
    <property type="term" value="F:ATP binding"/>
    <property type="evidence" value="ECO:0007669"/>
    <property type="project" value="UniProtKB-KW"/>
</dbReference>
<proteinExistence type="inferred from homology"/>
<dbReference type="GO" id="GO:0005886">
    <property type="term" value="C:plasma membrane"/>
    <property type="evidence" value="ECO:0007669"/>
    <property type="project" value="UniProtKB-SubCell"/>
</dbReference>
<dbReference type="OrthoDB" id="9806127at2"/>
<evidence type="ECO:0000256" key="1">
    <source>
        <dbReference type="ARBA" id="ARBA00004651"/>
    </source>
</evidence>
<dbReference type="PROSITE" id="PS00211">
    <property type="entry name" value="ABC_TRANSPORTER_1"/>
    <property type="match status" value="1"/>
</dbReference>
<dbReference type="GO" id="GO:0140359">
    <property type="term" value="F:ABC-type transporter activity"/>
    <property type="evidence" value="ECO:0007669"/>
    <property type="project" value="InterPro"/>
</dbReference>
<feature type="domain" description="ABC transmembrane type-1" evidence="11">
    <location>
        <begin position="73"/>
        <end position="356"/>
    </location>
</feature>
<keyword evidence="6 12" id="KW-0067">ATP-binding</keyword>
<dbReference type="SUPFAM" id="SSF90123">
    <property type="entry name" value="ABC transporter transmembrane region"/>
    <property type="match status" value="1"/>
</dbReference>
<feature type="transmembrane region" description="Helical" evidence="9">
    <location>
        <begin position="110"/>
        <end position="140"/>
    </location>
</feature>
<dbReference type="SUPFAM" id="SSF52540">
    <property type="entry name" value="P-loop containing nucleoside triphosphate hydrolases"/>
    <property type="match status" value="1"/>
</dbReference>
<dbReference type="Proteomes" id="UP000323886">
    <property type="component" value="Unassembled WGS sequence"/>
</dbReference>
<sequence>MSASLIKRVQAVSSYIGINKDDGFVGRKTETGDANTDSCAGFDPGNREGAPLSVPAVARRILTLMTSGRRLLAGSAVAGTLAALLALSPYLAAALAFVELTSPNPNSDRLLVIGLAGVAGLIGRHVFFGLSTALSHLIAFRVQKDLRLRLAAKLSRVPLGWFDDTAKGRVRSILLDDVEATEDGIAHLIPETSAALLAPLLVLVALVVVDWRLTVLTLVPMVVGMWLLGRLLKSGEGPTRDYIEIQARLAETTAEIADGLPTVRLFDQAEQATQRAFDMFALMTRFSNDWMRDAVVPGGLAQILLSSHLLVVAPAGLLMAAAGEVSTATLAVFLALALGLGDIFGAIQGISHRVMRQVQHLDNIESILSLPEMPESATKGTIGPAAVELDQVGFAYGKRAVIDGVSVRVEPGRSLALVGPSGSGKSTLVRLVARFLDVRSGAVRIGGVDIRDMSAEDLHARLAVVFQDVFLFAGTIADNIRLGRADASDADIIAAAKAARAHDFISALPNGYDTLVGERGHGLSGGERQRISIARAILKDASILILDEATAFADPENEAEIQTAIAELAHGRTMIVIAHRLHTITHVDEILVLDQGRIAERGRHDDLVAAGGLYARMWAAHQAVRSYRHASRGN</sequence>
<reference evidence="12 13" key="1">
    <citation type="submission" date="2019-09" db="EMBL/GenBank/DDBJ databases">
        <title>Draft Whole-Genome sequence of Blastochloris sulfoviridis DSM 729.</title>
        <authorList>
            <person name="Meyer T.E."/>
            <person name="Kyndt J.A."/>
        </authorList>
    </citation>
    <scope>NUCLEOTIDE SEQUENCE [LARGE SCALE GENOMIC DNA]</scope>
    <source>
        <strain evidence="12 13">DSM 729</strain>
    </source>
</reference>
<keyword evidence="8 9" id="KW-0472">Membrane</keyword>
<evidence type="ECO:0000256" key="3">
    <source>
        <dbReference type="ARBA" id="ARBA00022448"/>
    </source>
</evidence>
<dbReference type="InterPro" id="IPR003439">
    <property type="entry name" value="ABC_transporter-like_ATP-bd"/>
</dbReference>